<dbReference type="PANTHER" id="PTHR37946:SF1">
    <property type="entry name" value="SLL1969 PROTEIN"/>
    <property type="match status" value="1"/>
</dbReference>
<dbReference type="RefSeq" id="WP_104059059.1">
    <property type="nucleotide sequence ID" value="NZ_PREZ01000006.1"/>
</dbReference>
<dbReference type="PANTHER" id="PTHR37946">
    <property type="entry name" value="SLL1969 PROTEIN"/>
    <property type="match status" value="1"/>
</dbReference>
<dbReference type="OrthoDB" id="9765872at2"/>
<evidence type="ECO:0000313" key="2">
    <source>
        <dbReference type="EMBL" id="PPA69321.1"/>
    </source>
</evidence>
<name>A0A2S5G8S7_9BACL</name>
<dbReference type="InterPro" id="IPR029058">
    <property type="entry name" value="AB_hydrolase_fold"/>
</dbReference>
<proteinExistence type="predicted"/>
<protein>
    <recommendedName>
        <fullName evidence="4">Triacylglycerol lipase</fullName>
    </recommendedName>
</protein>
<organism evidence="2 3">
    <name type="scientific">Jeotgalibacillus proteolyticus</name>
    <dbReference type="NCBI Taxonomy" id="2082395"/>
    <lineage>
        <taxon>Bacteria</taxon>
        <taxon>Bacillati</taxon>
        <taxon>Bacillota</taxon>
        <taxon>Bacilli</taxon>
        <taxon>Bacillales</taxon>
        <taxon>Caryophanaceae</taxon>
        <taxon>Jeotgalibacillus</taxon>
    </lineage>
</organism>
<reference evidence="2 3" key="1">
    <citation type="submission" date="2018-02" db="EMBL/GenBank/DDBJ databases">
        <title>Jeotgalibacillus proteolyticum sp. nov. a protease producing bacterium isolated from ocean sediments of Laizhou Bay.</title>
        <authorList>
            <person name="Li Y."/>
        </authorList>
    </citation>
    <scope>NUCLEOTIDE SEQUENCE [LARGE SCALE GENOMIC DNA]</scope>
    <source>
        <strain evidence="2 3">22-7</strain>
    </source>
</reference>
<comment type="caution">
    <text evidence="2">The sequence shown here is derived from an EMBL/GenBank/DDBJ whole genome shotgun (WGS) entry which is preliminary data.</text>
</comment>
<dbReference type="Gene3D" id="3.40.50.1820">
    <property type="entry name" value="alpha/beta hydrolase"/>
    <property type="match status" value="1"/>
</dbReference>
<dbReference type="SUPFAM" id="SSF53474">
    <property type="entry name" value="alpha/beta-Hydrolases"/>
    <property type="match status" value="1"/>
</dbReference>
<dbReference type="EMBL" id="PREZ01000006">
    <property type="protein sequence ID" value="PPA69321.1"/>
    <property type="molecule type" value="Genomic_DNA"/>
</dbReference>
<feature type="signal peptide" evidence="1">
    <location>
        <begin position="1"/>
        <end position="21"/>
    </location>
</feature>
<accession>A0A2S5G8S7</accession>
<evidence type="ECO:0000313" key="3">
    <source>
        <dbReference type="Proteomes" id="UP000239047"/>
    </source>
</evidence>
<sequence>MRKRISVLAAMLMFSITVPSAVSGGGFNPPGNSLVPGTISIGTEPPGLDPNKPVVVFVQGLNNDSALWYVNNDMYNRAFQAGYQTAFVELNDSGGTPKSYWDNGAMLAGQLESVSSYFGGKKLVIVAFSKGGVDTQVALIHEGKHPLVSNVITLGSPHHGSELADLANSTTLGWLAELIGQNSEGTQSLQTGTMNYFRSITDNRPEVNQNRYLTLAGNRAGPIFSSYWYGGAFISGPSDGAVSVASSLLPYGSTLGVGSWNHDEVNKGVNTFPLFQRFLTQQQAPAIAGLTQYAEPEEEPALDVLVRGGNQDGVAAETFYVENEAEKLVLNWLSATPHTEILLTKPGQSAHEVFSVTATADETMFFQGAWHHIIEIDKPESGEWKAQTISSGPSAYALMVTFDSSLNDQLALTPDNNKKRWSLKTGHGALAHSSAKVFADIAFIPGNGRDNKNFGQSIQRFKQRGGTSVRLPEKEGTYNMTVEVEGVTPSGQPFQRTMIKSVYVDELGDAY</sequence>
<gene>
    <name evidence="2" type="ORF">C4B60_16115</name>
</gene>
<dbReference type="AlphaFoldDB" id="A0A2S5G8S7"/>
<evidence type="ECO:0008006" key="4">
    <source>
        <dbReference type="Google" id="ProtNLM"/>
    </source>
</evidence>
<evidence type="ECO:0000256" key="1">
    <source>
        <dbReference type="SAM" id="SignalP"/>
    </source>
</evidence>
<keyword evidence="3" id="KW-1185">Reference proteome</keyword>
<feature type="chain" id="PRO_5015521557" description="Triacylglycerol lipase" evidence="1">
    <location>
        <begin position="22"/>
        <end position="511"/>
    </location>
</feature>
<dbReference type="Proteomes" id="UP000239047">
    <property type="component" value="Unassembled WGS sequence"/>
</dbReference>
<keyword evidence="1" id="KW-0732">Signal</keyword>